<gene>
    <name evidence="6" type="ORF">J2S03_000303</name>
</gene>
<dbReference type="Pfam" id="PF01734">
    <property type="entry name" value="Patatin"/>
    <property type="match status" value="1"/>
</dbReference>
<comment type="caution">
    <text evidence="6">The sequence shown here is derived from an EMBL/GenBank/DDBJ whole genome shotgun (WGS) entry which is preliminary data.</text>
</comment>
<dbReference type="SUPFAM" id="SSF52151">
    <property type="entry name" value="FabD/lysophospholipase-like"/>
    <property type="match status" value="1"/>
</dbReference>
<dbReference type="InterPro" id="IPR002641">
    <property type="entry name" value="PNPLA_dom"/>
</dbReference>
<evidence type="ECO:0000256" key="1">
    <source>
        <dbReference type="ARBA" id="ARBA00022801"/>
    </source>
</evidence>
<dbReference type="RefSeq" id="WP_274455898.1">
    <property type="nucleotide sequence ID" value="NZ_CP067097.1"/>
</dbReference>
<dbReference type="Gene3D" id="3.40.1090.10">
    <property type="entry name" value="Cytosolic phospholipase A2 catalytic domain"/>
    <property type="match status" value="2"/>
</dbReference>
<accession>A0ABT9XDX3</accession>
<evidence type="ECO:0000256" key="2">
    <source>
        <dbReference type="ARBA" id="ARBA00022963"/>
    </source>
</evidence>
<name>A0ABT9XDX3_9BACL</name>
<dbReference type="Proteomes" id="UP001232973">
    <property type="component" value="Unassembled WGS sequence"/>
</dbReference>
<evidence type="ECO:0000313" key="7">
    <source>
        <dbReference type="Proteomes" id="UP001232973"/>
    </source>
</evidence>
<protein>
    <submittedName>
        <fullName evidence="6">NTE family protein</fullName>
    </submittedName>
</protein>
<keyword evidence="2" id="KW-0442">Lipid degradation</keyword>
<dbReference type="PROSITE" id="PS51635">
    <property type="entry name" value="PNPLA"/>
    <property type="match status" value="1"/>
</dbReference>
<dbReference type="InterPro" id="IPR050301">
    <property type="entry name" value="NTE"/>
</dbReference>
<reference evidence="6 7" key="1">
    <citation type="submission" date="2023-07" db="EMBL/GenBank/DDBJ databases">
        <title>Genomic Encyclopedia of Type Strains, Phase IV (KMG-IV): sequencing the most valuable type-strain genomes for metagenomic binning, comparative biology and taxonomic classification.</title>
        <authorList>
            <person name="Goeker M."/>
        </authorList>
    </citation>
    <scope>NUCLEOTIDE SEQUENCE [LARGE SCALE GENOMIC DNA]</scope>
    <source>
        <strain evidence="6 7">DSM 4006</strain>
    </source>
</reference>
<proteinExistence type="predicted"/>
<organism evidence="6 7">
    <name type="scientific">Alicyclobacillus cycloheptanicus</name>
    <dbReference type="NCBI Taxonomy" id="1457"/>
    <lineage>
        <taxon>Bacteria</taxon>
        <taxon>Bacillati</taxon>
        <taxon>Bacillota</taxon>
        <taxon>Bacilli</taxon>
        <taxon>Bacillales</taxon>
        <taxon>Alicyclobacillaceae</taxon>
        <taxon>Alicyclobacillus</taxon>
    </lineage>
</organism>
<feature type="domain" description="PNPLA" evidence="5">
    <location>
        <begin position="14"/>
        <end position="206"/>
    </location>
</feature>
<dbReference type="InterPro" id="IPR016035">
    <property type="entry name" value="Acyl_Trfase/lysoPLipase"/>
</dbReference>
<feature type="short sequence motif" description="GXSXG" evidence="4">
    <location>
        <begin position="45"/>
        <end position="49"/>
    </location>
</feature>
<keyword evidence="1" id="KW-0378">Hydrolase</keyword>
<dbReference type="EMBL" id="JAUSTP010000001">
    <property type="protein sequence ID" value="MDQ0188499.1"/>
    <property type="molecule type" value="Genomic_DNA"/>
</dbReference>
<keyword evidence="3" id="KW-0443">Lipid metabolism</keyword>
<sequence>MAETMPKVRPRIGIALSGGALKAAAHVGVLNALARMGVEADCVAGTSAGALIAAAYGYGLREGDFERLMRTFPGRKLLDYGFPVASALWSMCRSRILGHRRGAVPPLPNGLIRGRVLRKFVGEVLRNRSACMPCYIIATDLLSGKPIVFSNDSQAQARGLAAAIGDVAEAVTASCSLPGVMTPVQRPPWLLADGACRHYVPVRVLREVGCQKIIAVNLYQLDADWTPHSFVHVLSRSIDILLQETVDNDVDGGDLLVLTPNVGKMTWLSFDEIETALAAGERAVEEQRGEIEAFLREPSPLPRHHRAPRLRIQ</sequence>
<dbReference type="PANTHER" id="PTHR14226:SF29">
    <property type="entry name" value="NEUROPATHY TARGET ESTERASE SWS"/>
    <property type="match status" value="1"/>
</dbReference>
<evidence type="ECO:0000259" key="5">
    <source>
        <dbReference type="PROSITE" id="PS51635"/>
    </source>
</evidence>
<evidence type="ECO:0000313" key="6">
    <source>
        <dbReference type="EMBL" id="MDQ0188499.1"/>
    </source>
</evidence>
<evidence type="ECO:0000256" key="4">
    <source>
        <dbReference type="PROSITE-ProRule" id="PRU01161"/>
    </source>
</evidence>
<comment type="caution">
    <text evidence="4">Lacks conserved residue(s) required for the propagation of feature annotation.</text>
</comment>
<dbReference type="PANTHER" id="PTHR14226">
    <property type="entry name" value="NEUROPATHY TARGET ESTERASE/SWISS CHEESE D.MELANOGASTER"/>
    <property type="match status" value="1"/>
</dbReference>
<evidence type="ECO:0000256" key="3">
    <source>
        <dbReference type="ARBA" id="ARBA00023098"/>
    </source>
</evidence>
<keyword evidence="7" id="KW-1185">Reference proteome</keyword>